<dbReference type="Proteomes" id="UP000295718">
    <property type="component" value="Unassembled WGS sequence"/>
</dbReference>
<reference evidence="2 3" key="1">
    <citation type="submission" date="2019-03" db="EMBL/GenBank/DDBJ databases">
        <title>Genomic Encyclopedia of Type Strains, Phase IV (KMG-IV): sequencing the most valuable type-strain genomes for metagenomic binning, comparative biology and taxonomic classification.</title>
        <authorList>
            <person name="Goeker M."/>
        </authorList>
    </citation>
    <scope>NUCLEOTIDE SEQUENCE [LARGE SCALE GENOMIC DNA]</scope>
    <source>
        <strain evidence="2 3">DSM 100556</strain>
    </source>
</reference>
<gene>
    <name evidence="2" type="ORF">EDD76_11583</name>
</gene>
<keyword evidence="3" id="KW-1185">Reference proteome</keyword>
<sequence length="360" mass="40893">MKEINKKLWISAAIAVTVMLVLVVFGVLHTFSEDRGKSSFYSARGFSNMCAYEGVVYRGVNGVYGESIPQQSSIFTIQEDKIYYVEKVQEAYEGVTDELLSIKCSDMNGSNVEVLAKDVFLAGMGHEKLLGDKLFYGYEYDDSYRMRYAYVDLNTGERKELKTDRIDNILGYDGRYVYYNGYDGAEEKNILGRIYLKNGKDETLTAYSQVDEVGYIDGVSFYEGKLYCLTLVTKPEGYDYRTYEYQMQVRSGESGKVERELPISFTGSANYSFLIEKGKLYASLAGKIVMLPADGSGEMKTIAAMKADEYWGILHFVPGDGYLYYEAIAQVNEETQNNDYFYRVPIDGGESELLNEWFII</sequence>
<protein>
    <recommendedName>
        <fullName evidence="4">DUF5050 domain-containing protein</fullName>
    </recommendedName>
</protein>
<comment type="caution">
    <text evidence="2">The sequence shown here is derived from an EMBL/GenBank/DDBJ whole genome shotgun (WGS) entry which is preliminary data.</text>
</comment>
<evidence type="ECO:0000313" key="3">
    <source>
        <dbReference type="Proteomes" id="UP000295718"/>
    </source>
</evidence>
<organism evidence="2 3">
    <name type="scientific">Kineothrix alysoides</name>
    <dbReference type="NCBI Taxonomy" id="1469948"/>
    <lineage>
        <taxon>Bacteria</taxon>
        <taxon>Bacillati</taxon>
        <taxon>Bacillota</taxon>
        <taxon>Clostridia</taxon>
        <taxon>Lachnospirales</taxon>
        <taxon>Lachnospiraceae</taxon>
        <taxon>Kineothrix</taxon>
    </lineage>
</organism>
<keyword evidence="1" id="KW-1133">Transmembrane helix</keyword>
<evidence type="ECO:0000256" key="1">
    <source>
        <dbReference type="SAM" id="Phobius"/>
    </source>
</evidence>
<dbReference type="SUPFAM" id="SSF69304">
    <property type="entry name" value="Tricorn protease N-terminal domain"/>
    <property type="match status" value="1"/>
</dbReference>
<keyword evidence="1" id="KW-0472">Membrane</keyword>
<evidence type="ECO:0008006" key="4">
    <source>
        <dbReference type="Google" id="ProtNLM"/>
    </source>
</evidence>
<dbReference type="STRING" id="1469948.GCA_000732725_04050"/>
<accession>A0A4R1QXA7</accession>
<name>A0A4R1QXA7_9FIRM</name>
<evidence type="ECO:0000313" key="2">
    <source>
        <dbReference type="EMBL" id="TCL55450.1"/>
    </source>
</evidence>
<dbReference type="AlphaFoldDB" id="A0A4R1QXA7"/>
<dbReference type="EMBL" id="SLUO01000015">
    <property type="protein sequence ID" value="TCL55450.1"/>
    <property type="molecule type" value="Genomic_DNA"/>
</dbReference>
<proteinExistence type="predicted"/>
<feature type="transmembrane region" description="Helical" evidence="1">
    <location>
        <begin position="12"/>
        <end position="31"/>
    </location>
</feature>
<keyword evidence="1" id="KW-0812">Transmembrane</keyword>